<reference evidence="3" key="1">
    <citation type="journal article" date="2019" name="Int. J. Syst. Evol. Microbiol.">
        <title>The Global Catalogue of Microorganisms (GCM) 10K type strain sequencing project: providing services to taxonomists for standard genome sequencing and annotation.</title>
        <authorList>
            <consortium name="The Broad Institute Genomics Platform"/>
            <consortium name="The Broad Institute Genome Sequencing Center for Infectious Disease"/>
            <person name="Wu L."/>
            <person name="Ma J."/>
        </authorList>
    </citation>
    <scope>NUCLEOTIDE SEQUENCE [LARGE SCALE GENOMIC DNA]</scope>
    <source>
        <strain evidence="3">KCTC 52141</strain>
    </source>
</reference>
<proteinExistence type="predicted"/>
<feature type="domain" description="SnoaL-like" evidence="1">
    <location>
        <begin position="15"/>
        <end position="82"/>
    </location>
</feature>
<evidence type="ECO:0000313" key="2">
    <source>
        <dbReference type="EMBL" id="MFC3153910.1"/>
    </source>
</evidence>
<sequence>MTPLAISLKEVVDGQVAAYSEGDIKAFVNTFAADVKTYGKGDEFQISGIKTVEKAYAGYFEAHPDLHAEVAEEIIQGNFVIYKELVSDAVDAKNFLRSQYMKLGIIKFRISGSFNNPRYSNALW</sequence>
<dbReference type="Proteomes" id="UP001595548">
    <property type="component" value="Unassembled WGS sequence"/>
</dbReference>
<dbReference type="RefSeq" id="WP_382413952.1">
    <property type="nucleotide sequence ID" value="NZ_AP031500.1"/>
</dbReference>
<dbReference type="InterPro" id="IPR037401">
    <property type="entry name" value="SnoaL-like"/>
</dbReference>
<dbReference type="Pfam" id="PF12680">
    <property type="entry name" value="SnoaL_2"/>
    <property type="match status" value="1"/>
</dbReference>
<organism evidence="2 3">
    <name type="scientific">Gilvimarinus japonicus</name>
    <dbReference type="NCBI Taxonomy" id="1796469"/>
    <lineage>
        <taxon>Bacteria</taxon>
        <taxon>Pseudomonadati</taxon>
        <taxon>Pseudomonadota</taxon>
        <taxon>Gammaproteobacteria</taxon>
        <taxon>Cellvibrionales</taxon>
        <taxon>Cellvibrionaceae</taxon>
        <taxon>Gilvimarinus</taxon>
    </lineage>
</organism>
<gene>
    <name evidence="2" type="ORF">ACFOEB_01765</name>
</gene>
<comment type="caution">
    <text evidence="2">The sequence shown here is derived from an EMBL/GenBank/DDBJ whole genome shotgun (WGS) entry which is preliminary data.</text>
</comment>
<protein>
    <submittedName>
        <fullName evidence="2">Nuclear transport factor 2 family protein</fullName>
    </submittedName>
</protein>
<keyword evidence="3" id="KW-1185">Reference proteome</keyword>
<evidence type="ECO:0000313" key="3">
    <source>
        <dbReference type="Proteomes" id="UP001595548"/>
    </source>
</evidence>
<dbReference type="InterPro" id="IPR032710">
    <property type="entry name" value="NTF2-like_dom_sf"/>
</dbReference>
<accession>A0ABV7HN51</accession>
<evidence type="ECO:0000259" key="1">
    <source>
        <dbReference type="Pfam" id="PF12680"/>
    </source>
</evidence>
<dbReference type="Gene3D" id="3.10.450.50">
    <property type="match status" value="1"/>
</dbReference>
<dbReference type="SUPFAM" id="SSF54427">
    <property type="entry name" value="NTF2-like"/>
    <property type="match status" value="1"/>
</dbReference>
<name>A0ABV7HN51_9GAMM</name>
<dbReference type="EMBL" id="JBHRTL010000003">
    <property type="protein sequence ID" value="MFC3153910.1"/>
    <property type="molecule type" value="Genomic_DNA"/>
</dbReference>